<evidence type="ECO:0000313" key="1">
    <source>
        <dbReference type="EMBL" id="RGM72215.1"/>
    </source>
</evidence>
<organism evidence="1 2">
    <name type="scientific">Agathobacter rectalis</name>
    <dbReference type="NCBI Taxonomy" id="39491"/>
    <lineage>
        <taxon>Bacteria</taxon>
        <taxon>Bacillati</taxon>
        <taxon>Bacillota</taxon>
        <taxon>Clostridia</taxon>
        <taxon>Lachnospirales</taxon>
        <taxon>Lachnospiraceae</taxon>
        <taxon>Agathobacter</taxon>
    </lineage>
</organism>
<dbReference type="RefSeq" id="WP_117718697.1">
    <property type="nucleotide sequence ID" value="NZ_QSTP01000005.1"/>
</dbReference>
<dbReference type="AlphaFoldDB" id="A0A3E4YBW2"/>
<comment type="caution">
    <text evidence="1">The sequence shown here is derived from an EMBL/GenBank/DDBJ whole genome shotgun (WGS) entry which is preliminary data.</text>
</comment>
<dbReference type="Proteomes" id="UP000260758">
    <property type="component" value="Unassembled WGS sequence"/>
</dbReference>
<dbReference type="EMBL" id="QSTP01000005">
    <property type="protein sequence ID" value="RGM72215.1"/>
    <property type="molecule type" value="Genomic_DNA"/>
</dbReference>
<evidence type="ECO:0000313" key="2">
    <source>
        <dbReference type="Proteomes" id="UP000260758"/>
    </source>
</evidence>
<proteinExistence type="predicted"/>
<gene>
    <name evidence="1" type="ORF">DXB99_06700</name>
</gene>
<protein>
    <submittedName>
        <fullName evidence="1">Uncharacterized protein</fullName>
    </submittedName>
</protein>
<accession>A0A3E4YBW2</accession>
<reference evidence="1 2" key="1">
    <citation type="submission" date="2018-08" db="EMBL/GenBank/DDBJ databases">
        <title>A genome reference for cultivated species of the human gut microbiota.</title>
        <authorList>
            <person name="Zou Y."/>
            <person name="Xue W."/>
            <person name="Luo G."/>
        </authorList>
    </citation>
    <scope>NUCLEOTIDE SEQUENCE [LARGE SCALE GENOMIC DNA]</scope>
    <source>
        <strain evidence="1 2">OM07-13</strain>
    </source>
</reference>
<name>A0A3E4YBW2_9FIRM</name>
<sequence>MFNRKKQTATQNPTALNVETIKFIDKLNSFARSSAIGIVPISQVTQEIFGKDIVIYDDIKPRKIKASGFDYDIALECSIEENGSFKRQSTYSDYPEYNDFDIKVSVYVNKDGEITSKPRIIITSKTYENLIIYIEDGKWYCI</sequence>